<evidence type="ECO:0000313" key="2">
    <source>
        <dbReference type="EMBL" id="CBX99959.1"/>
    </source>
</evidence>
<dbReference type="HOGENOM" id="CLU_341329_0_0_1"/>
<name>E5A8L4_LEPMJ</name>
<organism evidence="3">
    <name type="scientific">Leptosphaeria maculans (strain JN3 / isolate v23.1.3 / race Av1-4-5-6-7-8)</name>
    <name type="common">Blackleg fungus</name>
    <name type="synonym">Phoma lingam</name>
    <dbReference type="NCBI Taxonomy" id="985895"/>
    <lineage>
        <taxon>Eukaryota</taxon>
        <taxon>Fungi</taxon>
        <taxon>Dikarya</taxon>
        <taxon>Ascomycota</taxon>
        <taxon>Pezizomycotina</taxon>
        <taxon>Dothideomycetes</taxon>
        <taxon>Pleosporomycetidae</taxon>
        <taxon>Pleosporales</taxon>
        <taxon>Pleosporineae</taxon>
        <taxon>Leptosphaeriaceae</taxon>
        <taxon>Plenodomus</taxon>
        <taxon>Plenodomus lingam/Leptosphaeria maculans species complex</taxon>
    </lineage>
</organism>
<dbReference type="eggNOG" id="ENOG502RJA2">
    <property type="taxonomic scope" value="Eukaryota"/>
</dbReference>
<feature type="compositionally biased region" description="Polar residues" evidence="1">
    <location>
        <begin position="723"/>
        <end position="733"/>
    </location>
</feature>
<sequence length="831" mass="92172">MARSTATRSKLQYHILRLVSICHDFIIAATCNPTSIDIVDAQHRPHLGLLSGLLCRTHSSPMTEPVVKSASPKNLGVRPTAFMFIDASNGGINAKPDKVVRSFVMKSARNKKPWSTKPRNQASENGITETSLQGLPCQPKSCTKLMQTGGSNPQQQCYNSPIPWDFSVVLSPSSGSDSVASSRNSDMAHGSPVSSYASPRAECENIGFPCDAVQHIGSIYQPSPSTRLTASFNCLAVRLDAYTEGLIHQCTLKYLHACALLLTETVVIEFTTPNLFPIDLYKSSREAATHWVSSCLQSPIGAPFIYAALTTSSRAANHASEIYKWRAVSAVNDLLTNEKYSTDDTTIASVLILLALEESDLAGSGKMGEDLRSSIEGGLQPCLEIAAYRFAYSCSLWAQGNTEQMRLISNIRHSIAQSITTFRRPYAVLDDISGYFGHYATTSSNFYITPSHITRQCQDLGVNRILLEIIHAIVVFVPNLILWYDRSSCLVDSIELQKHASLLMYRLFDWYDRCPGDDRHAMDRSICLALLIFMTHATEPKAVPFGSRLAKVVGKLHVIFQEIPLSAWSNARDVYLWVITMGALGSQDPLSINSSLRVDPIMVFFAQKFALAFETGTMDVTAEAYMIDKLHACLWIPSVFDARLVNLWEIMQSCNLNISDESSTGREGDGHHLVTNDYALGQSTTMRFFANDRAGKKRGTRTIPVLIARYPLRVSPDSNISRPISPSCLTFSQPRRDEVSSLRDTKQHVKSHIRDIDMPDHRPDSSISSGIPSTFWSDHPSRPPHSLLVRQPTRRPSARPAAEFASPPRDMETNAYRRLVEAKDIRDTELC</sequence>
<protein>
    <submittedName>
        <fullName evidence="2">Predicted protein</fullName>
    </submittedName>
</protein>
<dbReference type="VEuPathDB" id="FungiDB:LEMA_P075480.1"/>
<accession>E5A8L4</accession>
<dbReference type="STRING" id="985895.E5A8L4"/>
<feature type="compositionally biased region" description="Polar residues" evidence="1">
    <location>
        <begin position="765"/>
        <end position="776"/>
    </location>
</feature>
<dbReference type="EMBL" id="FP929137">
    <property type="protein sequence ID" value="CBX99959.1"/>
    <property type="molecule type" value="Genomic_DNA"/>
</dbReference>
<feature type="region of interest" description="Disordered" evidence="1">
    <location>
        <begin position="110"/>
        <end position="133"/>
    </location>
</feature>
<gene>
    <name evidence="2" type="ORF">LEMA_P075480.1</name>
</gene>
<feature type="region of interest" description="Disordered" evidence="1">
    <location>
        <begin position="723"/>
        <end position="815"/>
    </location>
</feature>
<feature type="compositionally biased region" description="Polar residues" evidence="1">
    <location>
        <begin position="117"/>
        <end position="133"/>
    </location>
</feature>
<dbReference type="OrthoDB" id="5386330at2759"/>
<keyword evidence="3" id="KW-1185">Reference proteome</keyword>
<reference evidence="3" key="1">
    <citation type="journal article" date="2011" name="Nat. Commun.">
        <title>Effector diversification within compartments of the Leptosphaeria maculans genome affected by Repeat-Induced Point mutations.</title>
        <authorList>
            <person name="Rouxel T."/>
            <person name="Grandaubert J."/>
            <person name="Hane J.K."/>
            <person name="Hoede C."/>
            <person name="van de Wouw A.P."/>
            <person name="Couloux A."/>
            <person name="Dominguez V."/>
            <person name="Anthouard V."/>
            <person name="Bally P."/>
            <person name="Bourras S."/>
            <person name="Cozijnsen A.J."/>
            <person name="Ciuffetti L.M."/>
            <person name="Degrave A."/>
            <person name="Dilmaghani A."/>
            <person name="Duret L."/>
            <person name="Fudal I."/>
            <person name="Goodwin S.B."/>
            <person name="Gout L."/>
            <person name="Glaser N."/>
            <person name="Linglin J."/>
            <person name="Kema G.H.J."/>
            <person name="Lapalu N."/>
            <person name="Lawrence C.B."/>
            <person name="May K."/>
            <person name="Meyer M."/>
            <person name="Ollivier B."/>
            <person name="Poulain J."/>
            <person name="Schoch C.L."/>
            <person name="Simon A."/>
            <person name="Spatafora J.W."/>
            <person name="Stachowiak A."/>
            <person name="Turgeon B.G."/>
            <person name="Tyler B.M."/>
            <person name="Vincent D."/>
            <person name="Weissenbach J."/>
            <person name="Amselem J."/>
            <person name="Quesneville H."/>
            <person name="Oliver R.P."/>
            <person name="Wincker P."/>
            <person name="Balesdent M.-H."/>
            <person name="Howlett B.J."/>
        </authorList>
    </citation>
    <scope>NUCLEOTIDE SEQUENCE [LARGE SCALE GENOMIC DNA]</scope>
    <source>
        <strain evidence="3">JN3 / isolate v23.1.3 / race Av1-4-5-6-7-8</strain>
    </source>
</reference>
<dbReference type="PANTHER" id="PTHR37540">
    <property type="entry name" value="TRANSCRIPTION FACTOR (ACR-2), PUTATIVE-RELATED-RELATED"/>
    <property type="match status" value="1"/>
</dbReference>
<feature type="compositionally biased region" description="Basic and acidic residues" evidence="1">
    <location>
        <begin position="734"/>
        <end position="764"/>
    </location>
</feature>
<proteinExistence type="predicted"/>
<dbReference type="InParanoid" id="E5A8L4"/>
<dbReference type="OMA" id="FMTHATE"/>
<dbReference type="PANTHER" id="PTHR37540:SF5">
    <property type="entry name" value="TRANSCRIPTION FACTOR DOMAIN-CONTAINING PROTEIN"/>
    <property type="match status" value="1"/>
</dbReference>
<evidence type="ECO:0000256" key="1">
    <source>
        <dbReference type="SAM" id="MobiDB-lite"/>
    </source>
</evidence>
<dbReference type="Proteomes" id="UP000002668">
    <property type="component" value="Genome"/>
</dbReference>
<evidence type="ECO:0000313" key="3">
    <source>
        <dbReference type="Proteomes" id="UP000002668"/>
    </source>
</evidence>
<dbReference type="AlphaFoldDB" id="E5A8L4"/>